<keyword evidence="1" id="KW-0378">Hydrolase</keyword>
<sequence length="254" mass="28178">MRSVVRQAAREGARLVLLPEGMLSGYAKAQVPDWSVMDWAALERELDLIRRLARDLDIWLVLGSAHRLTAPNRPHNSLYVISDRGEIVERYDKRLCSHTEITRFYSPGFRAVTFAVDGFRFGLLTCIEVNFPELFAEYEQLGVDGVLLPAYPGESIFPVLAQAHAAINSYWVAVSIPAGLGLGFGSCVFGPDGTPVARAGDRSAVLVADIDASDPRWEIAQMAARPWRARAREGSIYAERRVSDDPRSTDPTCW</sequence>
<evidence type="ECO:0000259" key="2">
    <source>
        <dbReference type="PROSITE" id="PS50263"/>
    </source>
</evidence>
<dbReference type="Gene3D" id="3.60.110.10">
    <property type="entry name" value="Carbon-nitrogen hydrolase"/>
    <property type="match status" value="1"/>
</dbReference>
<proteinExistence type="predicted"/>
<dbReference type="PANTHER" id="PTHR43674:SF16">
    <property type="entry name" value="CARBON-NITROGEN FAMILY, PUTATIVE (AFU_ORTHOLOGUE AFUA_5G02350)-RELATED"/>
    <property type="match status" value="1"/>
</dbReference>
<comment type="caution">
    <text evidence="3">The sequence shown here is derived from an EMBL/GenBank/DDBJ whole genome shotgun (WGS) entry which is preliminary data.</text>
</comment>
<dbReference type="SUPFAM" id="SSF56317">
    <property type="entry name" value="Carbon-nitrogen hydrolase"/>
    <property type="match status" value="1"/>
</dbReference>
<name>A0ABT9P2N4_9ACTN</name>
<gene>
    <name evidence="3" type="ORF">J2S57_002104</name>
</gene>
<organism evidence="3 4">
    <name type="scientific">Kineosporia succinea</name>
    <dbReference type="NCBI Taxonomy" id="84632"/>
    <lineage>
        <taxon>Bacteria</taxon>
        <taxon>Bacillati</taxon>
        <taxon>Actinomycetota</taxon>
        <taxon>Actinomycetes</taxon>
        <taxon>Kineosporiales</taxon>
        <taxon>Kineosporiaceae</taxon>
        <taxon>Kineosporia</taxon>
    </lineage>
</organism>
<dbReference type="PROSITE" id="PS50263">
    <property type="entry name" value="CN_HYDROLASE"/>
    <property type="match status" value="1"/>
</dbReference>
<evidence type="ECO:0000256" key="1">
    <source>
        <dbReference type="ARBA" id="ARBA00022801"/>
    </source>
</evidence>
<evidence type="ECO:0000313" key="4">
    <source>
        <dbReference type="Proteomes" id="UP001235712"/>
    </source>
</evidence>
<accession>A0ABT9P2N4</accession>
<dbReference type="InterPro" id="IPR003010">
    <property type="entry name" value="C-N_Hydrolase"/>
</dbReference>
<feature type="domain" description="CN hydrolase" evidence="2">
    <location>
        <begin position="1"/>
        <end position="212"/>
    </location>
</feature>
<keyword evidence="4" id="KW-1185">Reference proteome</keyword>
<dbReference type="CDD" id="cd07197">
    <property type="entry name" value="nitrilase"/>
    <property type="match status" value="1"/>
</dbReference>
<dbReference type="InterPro" id="IPR050345">
    <property type="entry name" value="Aliph_Amidase/BUP"/>
</dbReference>
<dbReference type="PANTHER" id="PTHR43674">
    <property type="entry name" value="NITRILASE C965.09-RELATED"/>
    <property type="match status" value="1"/>
</dbReference>
<dbReference type="Proteomes" id="UP001235712">
    <property type="component" value="Unassembled WGS sequence"/>
</dbReference>
<dbReference type="EMBL" id="JAUSQZ010000001">
    <property type="protein sequence ID" value="MDP9826355.1"/>
    <property type="molecule type" value="Genomic_DNA"/>
</dbReference>
<protein>
    <submittedName>
        <fullName evidence="3">Amidohydrolase</fullName>
    </submittedName>
</protein>
<reference evidence="3 4" key="1">
    <citation type="submission" date="2023-07" db="EMBL/GenBank/DDBJ databases">
        <title>Sequencing the genomes of 1000 actinobacteria strains.</title>
        <authorList>
            <person name="Klenk H.-P."/>
        </authorList>
    </citation>
    <scope>NUCLEOTIDE SEQUENCE [LARGE SCALE GENOMIC DNA]</scope>
    <source>
        <strain evidence="3 4">DSM 44388</strain>
    </source>
</reference>
<dbReference type="Pfam" id="PF00795">
    <property type="entry name" value="CN_hydrolase"/>
    <property type="match status" value="1"/>
</dbReference>
<evidence type="ECO:0000313" key="3">
    <source>
        <dbReference type="EMBL" id="MDP9826355.1"/>
    </source>
</evidence>
<dbReference type="InterPro" id="IPR036526">
    <property type="entry name" value="C-N_Hydrolase_sf"/>
</dbReference>